<dbReference type="EMBL" id="CM056744">
    <property type="protein sequence ID" value="KAJ8668570.1"/>
    <property type="molecule type" value="Genomic_DNA"/>
</dbReference>
<evidence type="ECO:0000313" key="1">
    <source>
        <dbReference type="EMBL" id="KAJ8668570.1"/>
    </source>
</evidence>
<protein>
    <submittedName>
        <fullName evidence="1">Uncharacterized protein</fullName>
    </submittedName>
</protein>
<proteinExistence type="predicted"/>
<reference evidence="1" key="1">
    <citation type="submission" date="2023-04" db="EMBL/GenBank/DDBJ databases">
        <title>A chromosome-level genome assembly of the parasitoid wasp Eretmocerus hayati.</title>
        <authorList>
            <person name="Zhong Y."/>
            <person name="Liu S."/>
            <person name="Liu Y."/>
        </authorList>
    </citation>
    <scope>NUCLEOTIDE SEQUENCE</scope>
    <source>
        <strain evidence="1">ZJU_SS_LIU_2023</strain>
    </source>
</reference>
<accession>A0ACC2NBN9</accession>
<evidence type="ECO:0000313" key="2">
    <source>
        <dbReference type="Proteomes" id="UP001239111"/>
    </source>
</evidence>
<keyword evidence="2" id="KW-1185">Reference proteome</keyword>
<organism evidence="1 2">
    <name type="scientific">Eretmocerus hayati</name>
    <dbReference type="NCBI Taxonomy" id="131215"/>
    <lineage>
        <taxon>Eukaryota</taxon>
        <taxon>Metazoa</taxon>
        <taxon>Ecdysozoa</taxon>
        <taxon>Arthropoda</taxon>
        <taxon>Hexapoda</taxon>
        <taxon>Insecta</taxon>
        <taxon>Pterygota</taxon>
        <taxon>Neoptera</taxon>
        <taxon>Endopterygota</taxon>
        <taxon>Hymenoptera</taxon>
        <taxon>Apocrita</taxon>
        <taxon>Proctotrupomorpha</taxon>
        <taxon>Chalcidoidea</taxon>
        <taxon>Aphelinidae</taxon>
        <taxon>Aphelininae</taxon>
        <taxon>Eretmocerus</taxon>
    </lineage>
</organism>
<gene>
    <name evidence="1" type="ORF">QAD02_010233</name>
</gene>
<sequence>MDGEIVAKILARKRKINVQYQSIKKSFFTTDNKVSKKMIEEYFGKGKLQFLLENEPIMLECDDQHIMLLEGVNDYEFEPTKTTQSPAPQKHKIYLDMLDRIKAKNEDKKPTRNQAHVSDPKTSEKKPKDENKSPNKRRSDPRSTKNEKVEEKKARIEREVEKGYMRRVKYFNCFYKSFLTGTPKQRGSKMKIEIDGNREYSVEHLIKKFRAEVIAKKLFGEESLEHGYIVRIGRPNLEVLTHFADKQNIASSIWQYRENHLNQRKQFCLTLLITKICERDEDDSQDSEDQSSDVNPTQVSSGTQSPVDLAAKLYENRIQRHSPGPSSPLLANDTEAVFLTDKSQKVTPKNPDDFIPSLRDTIDRLVDRVLSSSTQNNASKNSPTETADNGEMSPPEPAFLSSAVSQVSHVKPLQVTNDEVTTLNPAMRKVPQKSSSVVDDSDRTPSVDALKETKSGSIAISEEKSSMLNTSERKSPPTIPFALVKIDATPSNIDACKLPNVSSIGPDDALNSSNTVYCKISPDVLQKSDQTPAISISTEDCTESSAVADCKRTSPHPAVEGIPCGQDILVAASKDRETPLSTGSESLSQSSGTIYKKLDLESSGAPSRKHTSHVVFKEPVCLKPKNSAQFLDFKIDVSKIEISEERLGRGGQGSVYKGRFRRTRVAVKTMQRSVFDRSSYKEISLLKNLQHENIVGFMAWAENVTQIFIVMERVQGKPLSQLIFDEDTKKAYNFNETNKLGISYRIALALNFCHVQKPHSIIIHRDVKPSNIMIGVGYSAIKLCDFGLGKCKGLQSNLQSTRPGGMCGTFSYLPPEILIELKEATTSSDVWSYACTVFETFSESHV</sequence>
<name>A0ACC2NBN9_9HYME</name>
<comment type="caution">
    <text evidence="1">The sequence shown here is derived from an EMBL/GenBank/DDBJ whole genome shotgun (WGS) entry which is preliminary data.</text>
</comment>
<dbReference type="Proteomes" id="UP001239111">
    <property type="component" value="Chromosome 4"/>
</dbReference>